<accession>A0A934KD80</accession>
<name>A0A934KD80_9BACT</name>
<keyword evidence="10" id="KW-1185">Reference proteome</keyword>
<keyword evidence="7" id="KW-0472">Membrane</keyword>
<dbReference type="EMBL" id="JAEKNR010000198">
    <property type="protein sequence ID" value="MBJ7600293.1"/>
    <property type="molecule type" value="Genomic_DNA"/>
</dbReference>
<dbReference type="InterPro" id="IPR027417">
    <property type="entry name" value="P-loop_NTPase"/>
</dbReference>
<dbReference type="Gene3D" id="3.40.50.300">
    <property type="entry name" value="P-loop containing nucleotide triphosphate hydrolases"/>
    <property type="match status" value="1"/>
</dbReference>
<evidence type="ECO:0000256" key="1">
    <source>
        <dbReference type="ARBA" id="ARBA00022448"/>
    </source>
</evidence>
<dbReference type="InterPro" id="IPR003439">
    <property type="entry name" value="ABC_transporter-like_ATP-bd"/>
</dbReference>
<dbReference type="SMART" id="SM00382">
    <property type="entry name" value="AAA"/>
    <property type="match status" value="1"/>
</dbReference>
<gene>
    <name evidence="9" type="primary">pstB</name>
    <name evidence="9" type="ORF">JF922_19740</name>
</gene>
<dbReference type="PROSITE" id="PS50893">
    <property type="entry name" value="ABC_TRANSPORTER_2"/>
    <property type="match status" value="1"/>
</dbReference>
<dbReference type="InterPro" id="IPR017871">
    <property type="entry name" value="ABC_transporter-like_CS"/>
</dbReference>
<keyword evidence="6" id="KW-1278">Translocase</keyword>
<evidence type="ECO:0000259" key="8">
    <source>
        <dbReference type="PROSITE" id="PS50893"/>
    </source>
</evidence>
<dbReference type="CDD" id="cd03260">
    <property type="entry name" value="ABC_PstB_phosphate_transporter"/>
    <property type="match status" value="1"/>
</dbReference>
<evidence type="ECO:0000256" key="2">
    <source>
        <dbReference type="ARBA" id="ARBA00022475"/>
    </source>
</evidence>
<dbReference type="InterPro" id="IPR005670">
    <property type="entry name" value="PstB-like"/>
</dbReference>
<keyword evidence="2" id="KW-1003">Cell membrane</keyword>
<dbReference type="NCBIfam" id="TIGR00972">
    <property type="entry name" value="3a0107s01c2"/>
    <property type="match status" value="1"/>
</dbReference>
<organism evidence="9 10">
    <name type="scientific">Candidatus Nephthysia bennettiae</name>
    <dbReference type="NCBI Taxonomy" id="3127016"/>
    <lineage>
        <taxon>Bacteria</taxon>
        <taxon>Bacillati</taxon>
        <taxon>Candidatus Dormiibacterota</taxon>
        <taxon>Candidatus Dormibacteria</taxon>
        <taxon>Candidatus Dormibacterales</taxon>
        <taxon>Candidatus Dormibacteraceae</taxon>
        <taxon>Candidatus Nephthysia</taxon>
    </lineage>
</organism>
<evidence type="ECO:0000256" key="6">
    <source>
        <dbReference type="ARBA" id="ARBA00022967"/>
    </source>
</evidence>
<evidence type="ECO:0000256" key="5">
    <source>
        <dbReference type="ARBA" id="ARBA00022840"/>
    </source>
</evidence>
<dbReference type="PANTHER" id="PTHR43423:SF3">
    <property type="entry name" value="PHOSPHATE IMPORT ATP-BINDING PROTEIN PSTB"/>
    <property type="match status" value="1"/>
</dbReference>
<sequence length="279" mass="31393">MGSQPIRNVFTTERKPALEALPGQSETKLKVRDVSFYYGKFRALKDVSLDIPEKRITAIIGPSGCGKSTLLRIFNRMYDLVPGSRAEGSVMFGDEDIVSTTRLLELRQKIGMVFQRPSPFPMSIRDNVAFAPRLLGWNRHRIDAVVRESLGDAALWDEVKDRLNAPATSLSGGQQQRLSIARCVAVSPDVILMDEPCSALDPIATLKIEDLMVELAKQYTIVIVTHNMQEAARVSDFTAFMLMNTEERYGELIEFSPTTELFNRPRDKRTEDYITGRFG</sequence>
<dbReference type="PROSITE" id="PS00211">
    <property type="entry name" value="ABC_TRANSPORTER_1"/>
    <property type="match status" value="1"/>
</dbReference>
<dbReference type="SUPFAM" id="SSF52540">
    <property type="entry name" value="P-loop containing nucleoside triphosphate hydrolases"/>
    <property type="match status" value="1"/>
</dbReference>
<keyword evidence="5 9" id="KW-0067">ATP-binding</keyword>
<evidence type="ECO:0000256" key="7">
    <source>
        <dbReference type="ARBA" id="ARBA00023136"/>
    </source>
</evidence>
<dbReference type="PANTHER" id="PTHR43423">
    <property type="entry name" value="ABC TRANSPORTER I FAMILY MEMBER 17"/>
    <property type="match status" value="1"/>
</dbReference>
<comment type="caution">
    <text evidence="9">The sequence shown here is derived from an EMBL/GenBank/DDBJ whole genome shotgun (WGS) entry which is preliminary data.</text>
</comment>
<dbReference type="Proteomes" id="UP000612893">
    <property type="component" value="Unassembled WGS sequence"/>
</dbReference>
<evidence type="ECO:0000313" key="9">
    <source>
        <dbReference type="EMBL" id="MBJ7600293.1"/>
    </source>
</evidence>
<evidence type="ECO:0000313" key="10">
    <source>
        <dbReference type="Proteomes" id="UP000612893"/>
    </source>
</evidence>
<keyword evidence="1" id="KW-0813">Transport</keyword>
<feature type="domain" description="ABC transporter" evidence="8">
    <location>
        <begin position="29"/>
        <end position="268"/>
    </location>
</feature>
<reference evidence="9" key="1">
    <citation type="submission" date="2020-10" db="EMBL/GenBank/DDBJ databases">
        <title>Ca. Dormibacterota MAGs.</title>
        <authorList>
            <person name="Montgomery K."/>
        </authorList>
    </citation>
    <scope>NUCLEOTIDE SEQUENCE [LARGE SCALE GENOMIC DNA]</scope>
    <source>
        <strain evidence="9">SC8812_S17_10</strain>
    </source>
</reference>
<protein>
    <submittedName>
        <fullName evidence="9">Phosphate ABC transporter ATP-binding protein</fullName>
    </submittedName>
</protein>
<keyword evidence="4" id="KW-0547">Nucleotide-binding</keyword>
<evidence type="ECO:0000256" key="4">
    <source>
        <dbReference type="ARBA" id="ARBA00022741"/>
    </source>
</evidence>
<dbReference type="RefSeq" id="WP_338204061.1">
    <property type="nucleotide sequence ID" value="NZ_JAEKNR010000198.1"/>
</dbReference>
<dbReference type="Pfam" id="PF00005">
    <property type="entry name" value="ABC_tran"/>
    <property type="match status" value="1"/>
</dbReference>
<dbReference type="AlphaFoldDB" id="A0A934KD80"/>
<proteinExistence type="predicted"/>
<dbReference type="InterPro" id="IPR003593">
    <property type="entry name" value="AAA+_ATPase"/>
</dbReference>
<dbReference type="GO" id="GO:0005524">
    <property type="term" value="F:ATP binding"/>
    <property type="evidence" value="ECO:0007669"/>
    <property type="project" value="UniProtKB-KW"/>
</dbReference>
<keyword evidence="3" id="KW-0997">Cell inner membrane</keyword>
<evidence type="ECO:0000256" key="3">
    <source>
        <dbReference type="ARBA" id="ARBA00022519"/>
    </source>
</evidence>